<name>A0AAP0JKJ9_9MAGN</name>
<feature type="region of interest" description="Disordered" evidence="1">
    <location>
        <begin position="11"/>
        <end position="86"/>
    </location>
</feature>
<keyword evidence="3" id="KW-1185">Reference proteome</keyword>
<comment type="caution">
    <text evidence="2">The sequence shown here is derived from an EMBL/GenBank/DDBJ whole genome shotgun (WGS) entry which is preliminary data.</text>
</comment>
<accession>A0AAP0JKJ9</accession>
<gene>
    <name evidence="2" type="ORF">Syun_015017</name>
</gene>
<protein>
    <submittedName>
        <fullName evidence="2">Uncharacterized protein</fullName>
    </submittedName>
</protein>
<feature type="compositionally biased region" description="Basic and acidic residues" evidence="1">
    <location>
        <begin position="61"/>
        <end position="71"/>
    </location>
</feature>
<evidence type="ECO:0000313" key="2">
    <source>
        <dbReference type="EMBL" id="KAK9135687.1"/>
    </source>
</evidence>
<feature type="compositionally biased region" description="Polar residues" evidence="1">
    <location>
        <begin position="72"/>
        <end position="86"/>
    </location>
</feature>
<evidence type="ECO:0000313" key="3">
    <source>
        <dbReference type="Proteomes" id="UP001420932"/>
    </source>
</evidence>
<reference evidence="2 3" key="1">
    <citation type="submission" date="2024-01" db="EMBL/GenBank/DDBJ databases">
        <title>Genome assemblies of Stephania.</title>
        <authorList>
            <person name="Yang L."/>
        </authorList>
    </citation>
    <scope>NUCLEOTIDE SEQUENCE [LARGE SCALE GENOMIC DNA]</scope>
    <source>
        <strain evidence="2">YNDBR</strain>
        <tissue evidence="2">Leaf</tissue>
    </source>
</reference>
<sequence>MVARAAAAFIVAGDLGSSQPQPTGDVKSERENPERIRTIAPYCRKLSLEKKNKKRGKRLKRNDDSRAETEGSRSPSCESAHNSNVTKDYAIGTSTASILRGDAEYIPTSFLNGPSDLSFLPSF</sequence>
<feature type="compositionally biased region" description="Basic residues" evidence="1">
    <location>
        <begin position="51"/>
        <end position="60"/>
    </location>
</feature>
<dbReference type="EMBL" id="JBBNAF010000006">
    <property type="protein sequence ID" value="KAK9135687.1"/>
    <property type="molecule type" value="Genomic_DNA"/>
</dbReference>
<proteinExistence type="predicted"/>
<feature type="compositionally biased region" description="Basic and acidic residues" evidence="1">
    <location>
        <begin position="26"/>
        <end position="37"/>
    </location>
</feature>
<organism evidence="2 3">
    <name type="scientific">Stephania yunnanensis</name>
    <dbReference type="NCBI Taxonomy" id="152371"/>
    <lineage>
        <taxon>Eukaryota</taxon>
        <taxon>Viridiplantae</taxon>
        <taxon>Streptophyta</taxon>
        <taxon>Embryophyta</taxon>
        <taxon>Tracheophyta</taxon>
        <taxon>Spermatophyta</taxon>
        <taxon>Magnoliopsida</taxon>
        <taxon>Ranunculales</taxon>
        <taxon>Menispermaceae</taxon>
        <taxon>Menispermoideae</taxon>
        <taxon>Cissampelideae</taxon>
        <taxon>Stephania</taxon>
    </lineage>
</organism>
<dbReference type="Proteomes" id="UP001420932">
    <property type="component" value="Unassembled WGS sequence"/>
</dbReference>
<evidence type="ECO:0000256" key="1">
    <source>
        <dbReference type="SAM" id="MobiDB-lite"/>
    </source>
</evidence>
<dbReference type="AlphaFoldDB" id="A0AAP0JKJ9"/>